<evidence type="ECO:0000256" key="1">
    <source>
        <dbReference type="SAM" id="SignalP"/>
    </source>
</evidence>
<protein>
    <submittedName>
        <fullName evidence="5">DUF4959 domain-containing protein</fullName>
    </submittedName>
</protein>
<feature type="domain" description="DUF5000" evidence="3">
    <location>
        <begin position="246"/>
        <end position="394"/>
    </location>
</feature>
<keyword evidence="6" id="KW-1185">Reference proteome</keyword>
<evidence type="ECO:0000259" key="4">
    <source>
        <dbReference type="Pfam" id="PF17166"/>
    </source>
</evidence>
<dbReference type="RefSeq" id="WP_186958055.1">
    <property type="nucleotide sequence ID" value="NZ_JACOOI010000001.1"/>
</dbReference>
<dbReference type="Pfam" id="PF16391">
    <property type="entry name" value="DUF5000"/>
    <property type="match status" value="1"/>
</dbReference>
<dbReference type="InterPro" id="IPR032164">
    <property type="entry name" value="DUF5000"/>
</dbReference>
<sequence length="398" mass="45235">MKKIIYIIAPFLLLVCLTNCKEEPVGLPSTDSNPPGTIKNPVVENLPGAAIISYDLPDDNDLLGVKAVYMINGKEKFTNATMYGNSLKVEGFGSTEEQTVLLYSVDRSFNESEPVPVKVQPKTPPVHSVFETISIQIDFGGIQIQWENENKADVSIHILAADSIGELSEADVVYSNFKEGAFSTRGFDDTERMFAVFVRDRWDNYSDTLQGMFTPMFEMELDKSKWKRQIFLGDNTTALGGWAFENIFDGIMGDQGWHTTGGNGEYPIRFTLDLGIVAKLSRYKIWERRDYEYFHHNPRKWKVYGTDNPRMDIPQDQDYWKEGYKEDWAFLGIAESIKPSGDGPITNEDREYSRAGLEFIVPLDAPPVRYLRFEVDQTWAGSGELHFSEISFWGQLAE</sequence>
<dbReference type="Pfam" id="PF16323">
    <property type="entry name" value="DUF4959"/>
    <property type="match status" value="1"/>
</dbReference>
<evidence type="ECO:0000259" key="2">
    <source>
        <dbReference type="Pfam" id="PF16323"/>
    </source>
</evidence>
<evidence type="ECO:0000259" key="3">
    <source>
        <dbReference type="Pfam" id="PF16391"/>
    </source>
</evidence>
<dbReference type="Pfam" id="PF17166">
    <property type="entry name" value="DUF5126"/>
    <property type="match status" value="1"/>
</dbReference>
<keyword evidence="1" id="KW-0732">Signal</keyword>
<dbReference type="Proteomes" id="UP000644010">
    <property type="component" value="Unassembled WGS sequence"/>
</dbReference>
<feature type="signal peptide" evidence="1">
    <location>
        <begin position="1"/>
        <end position="21"/>
    </location>
</feature>
<feature type="chain" id="PRO_5045131121" evidence="1">
    <location>
        <begin position="22"/>
        <end position="398"/>
    </location>
</feature>
<dbReference type="InterPro" id="IPR032527">
    <property type="entry name" value="DUF4959"/>
</dbReference>
<feature type="domain" description="DUF4959" evidence="2">
    <location>
        <begin position="19"/>
        <end position="121"/>
    </location>
</feature>
<evidence type="ECO:0000313" key="5">
    <source>
        <dbReference type="EMBL" id="MBC5641645.1"/>
    </source>
</evidence>
<feature type="domain" description="DUF5126" evidence="4">
    <location>
        <begin position="123"/>
        <end position="224"/>
    </location>
</feature>
<accession>A0ABR7DVV4</accession>
<dbReference type="InterPro" id="IPR033431">
    <property type="entry name" value="DUF5126"/>
</dbReference>
<name>A0ABR7DVV4_9BACT</name>
<evidence type="ECO:0000313" key="6">
    <source>
        <dbReference type="Proteomes" id="UP000644010"/>
    </source>
</evidence>
<gene>
    <name evidence="5" type="ORF">H8S77_01905</name>
</gene>
<organism evidence="5 6">
    <name type="scientific">Parabacteroides segnis</name>
    <dbReference type="NCBI Taxonomy" id="2763058"/>
    <lineage>
        <taxon>Bacteria</taxon>
        <taxon>Pseudomonadati</taxon>
        <taxon>Bacteroidota</taxon>
        <taxon>Bacteroidia</taxon>
        <taxon>Bacteroidales</taxon>
        <taxon>Tannerellaceae</taxon>
        <taxon>Parabacteroides</taxon>
    </lineage>
</organism>
<comment type="caution">
    <text evidence="5">The sequence shown here is derived from an EMBL/GenBank/DDBJ whole genome shotgun (WGS) entry which is preliminary data.</text>
</comment>
<reference evidence="5 6" key="1">
    <citation type="submission" date="2020-08" db="EMBL/GenBank/DDBJ databases">
        <title>Genome public.</title>
        <authorList>
            <person name="Liu C."/>
            <person name="Sun Q."/>
        </authorList>
    </citation>
    <scope>NUCLEOTIDE SEQUENCE [LARGE SCALE GENOMIC DNA]</scope>
    <source>
        <strain evidence="5 6">BX2</strain>
    </source>
</reference>
<proteinExistence type="predicted"/>
<dbReference type="EMBL" id="JACOOI010000001">
    <property type="protein sequence ID" value="MBC5641645.1"/>
    <property type="molecule type" value="Genomic_DNA"/>
</dbReference>
<dbReference type="Gene3D" id="2.60.120.260">
    <property type="entry name" value="Galactose-binding domain-like"/>
    <property type="match status" value="1"/>
</dbReference>